<gene>
    <name evidence="1" type="ORF">ABIE21_001107</name>
</gene>
<reference evidence="1 2" key="1">
    <citation type="submission" date="2024-06" db="EMBL/GenBank/DDBJ databases">
        <title>Sorghum-associated microbial communities from plants grown in Nebraska, USA.</title>
        <authorList>
            <person name="Schachtman D."/>
        </authorList>
    </citation>
    <scope>NUCLEOTIDE SEQUENCE [LARGE SCALE GENOMIC DNA]</scope>
    <source>
        <strain evidence="1 2">2857</strain>
    </source>
</reference>
<protein>
    <submittedName>
        <fullName evidence="1">Uncharacterized protein</fullName>
    </submittedName>
</protein>
<dbReference type="RefSeq" id="WP_354023784.1">
    <property type="nucleotide sequence ID" value="NZ_JBEPSJ010000001.1"/>
</dbReference>
<comment type="caution">
    <text evidence="1">The sequence shown here is derived from an EMBL/GenBank/DDBJ whole genome shotgun (WGS) entry which is preliminary data.</text>
</comment>
<proteinExistence type="predicted"/>
<evidence type="ECO:0000313" key="1">
    <source>
        <dbReference type="EMBL" id="MET4581617.1"/>
    </source>
</evidence>
<accession>A0ABV2QKY4</accession>
<name>A0ABV2QKY4_9MICO</name>
<dbReference type="Proteomes" id="UP001549257">
    <property type="component" value="Unassembled WGS sequence"/>
</dbReference>
<keyword evidence="2" id="KW-1185">Reference proteome</keyword>
<organism evidence="1 2">
    <name type="scientific">Conyzicola nivalis</name>
    <dbReference type="NCBI Taxonomy" id="1477021"/>
    <lineage>
        <taxon>Bacteria</taxon>
        <taxon>Bacillati</taxon>
        <taxon>Actinomycetota</taxon>
        <taxon>Actinomycetes</taxon>
        <taxon>Micrococcales</taxon>
        <taxon>Microbacteriaceae</taxon>
        <taxon>Conyzicola</taxon>
    </lineage>
</organism>
<sequence length="45" mass="4722">MTDVAASPFTMVGDPAAAACVGDSCLIPEHHPQAEVNRQLDEDLV</sequence>
<evidence type="ECO:0000313" key="2">
    <source>
        <dbReference type="Proteomes" id="UP001549257"/>
    </source>
</evidence>
<dbReference type="EMBL" id="JBEPSJ010000001">
    <property type="protein sequence ID" value="MET4581617.1"/>
    <property type="molecule type" value="Genomic_DNA"/>
</dbReference>